<accession>A0A0G9MVP6</accession>
<dbReference type="PATRIC" id="fig|1581420.6.peg.2177"/>
<dbReference type="InterPro" id="IPR040097">
    <property type="entry name" value="FAAL/FAAC"/>
</dbReference>
<evidence type="ECO:0000259" key="3">
    <source>
        <dbReference type="Pfam" id="PF00501"/>
    </source>
</evidence>
<dbReference type="STRING" id="1581420.AAW00_10635"/>
<dbReference type="Pfam" id="PF00501">
    <property type="entry name" value="AMP-binding"/>
    <property type="match status" value="1"/>
</dbReference>
<protein>
    <submittedName>
        <fullName evidence="4">Acyl-CoA synthetase</fullName>
    </submittedName>
</protein>
<evidence type="ECO:0000256" key="1">
    <source>
        <dbReference type="ARBA" id="ARBA00006432"/>
    </source>
</evidence>
<dbReference type="GO" id="GO:0005886">
    <property type="term" value="C:plasma membrane"/>
    <property type="evidence" value="ECO:0007669"/>
    <property type="project" value="TreeGrafter"/>
</dbReference>
<reference evidence="4 5" key="1">
    <citation type="submission" date="2015-04" db="EMBL/GenBank/DDBJ databases">
        <title>The draft genome sequence of Erythrobacter luteus KA37.</title>
        <authorList>
            <person name="Zhuang L."/>
            <person name="Liu Y."/>
            <person name="Shao Z."/>
        </authorList>
    </citation>
    <scope>NUCLEOTIDE SEQUENCE [LARGE SCALE GENOMIC DNA]</scope>
    <source>
        <strain evidence="4 5">KA37</strain>
    </source>
</reference>
<keyword evidence="2" id="KW-0436">Ligase</keyword>
<dbReference type="GO" id="GO:0070566">
    <property type="term" value="F:adenylyltransferase activity"/>
    <property type="evidence" value="ECO:0007669"/>
    <property type="project" value="TreeGrafter"/>
</dbReference>
<dbReference type="InterPro" id="IPR000873">
    <property type="entry name" value="AMP-dep_synth/lig_dom"/>
</dbReference>
<name>A0A0G9MVP6_9SPHN</name>
<dbReference type="GO" id="GO:0016874">
    <property type="term" value="F:ligase activity"/>
    <property type="evidence" value="ECO:0007669"/>
    <property type="project" value="UniProtKB-KW"/>
</dbReference>
<dbReference type="Gene3D" id="3.40.50.12780">
    <property type="entry name" value="N-terminal domain of ligase-like"/>
    <property type="match status" value="1"/>
</dbReference>
<dbReference type="AlphaFoldDB" id="A0A0G9MVP6"/>
<sequence>MSELDYTPNDCPLPRRRADFDTFDEAIDYAARSAKGMNFHDARGQLERAYPYAQLREDALGHAARLIGMGVGRGDRVALIAETSAEFCAAFAACVYAGAWPVPLPLPTTFGGKDSYIEQLGVQLSSSDPVLLLYPAEIGDMAAAAAANQGCRGMDWDEFAALDAPEAELPALDPDDICYLQYSSGSTRFPTGVAVTHRALLHNLSGHSRSMNIGEGDRGVSWLPLYHDMGLVGCFLSMIGNQVSVDYIRTEHFARRPLAWLDLITRNPGNSMSYSPTFGYDICARRISSQSHVAERFDLSRWRLAGNGADMIRPDVMQCFVNAFAEAGFKASAFTPSYGLAEATLAVTVMPPGEGIQVELVEEERLSGSPRDLSRPARYRAIVNCGKPLPEMELEIRGENGAVKGDHQIGKVWCRGPSVMHSYFRNEEATRDCLVPAEDGGEAWLDTGDMGYMSKGYLYIVGRAKDMIIINGKNHWPQDIEWAVEQLPGFNHGDIAAFSVETESGEEAPAVLVHCRVSDPEERVRLRDQIADKVRSVTGMNCVVELVPPRTLPRTSSGKLSRAKAKKLYLSGEIAPLDLAA</sequence>
<comment type="similarity">
    <text evidence="1">Belongs to the ATP-dependent AMP-binding enzyme family.</text>
</comment>
<dbReference type="OrthoDB" id="9803968at2"/>
<evidence type="ECO:0000256" key="2">
    <source>
        <dbReference type="ARBA" id="ARBA00022598"/>
    </source>
</evidence>
<dbReference type="Gene3D" id="3.30.300.30">
    <property type="match status" value="1"/>
</dbReference>
<comment type="caution">
    <text evidence="4">The sequence shown here is derived from an EMBL/GenBank/DDBJ whole genome shotgun (WGS) entry which is preliminary data.</text>
</comment>
<dbReference type="InterPro" id="IPR042099">
    <property type="entry name" value="ANL_N_sf"/>
</dbReference>
<dbReference type="GO" id="GO:0006633">
    <property type="term" value="P:fatty acid biosynthetic process"/>
    <property type="evidence" value="ECO:0007669"/>
    <property type="project" value="TreeGrafter"/>
</dbReference>
<dbReference type="NCBIfam" id="NF006624">
    <property type="entry name" value="PRK09192.1"/>
    <property type="match status" value="1"/>
</dbReference>
<dbReference type="SUPFAM" id="SSF56801">
    <property type="entry name" value="Acetyl-CoA synthetase-like"/>
    <property type="match status" value="1"/>
</dbReference>
<organism evidence="4 5">
    <name type="scientific">Aurantiacibacter luteus</name>
    <dbReference type="NCBI Taxonomy" id="1581420"/>
    <lineage>
        <taxon>Bacteria</taxon>
        <taxon>Pseudomonadati</taxon>
        <taxon>Pseudomonadota</taxon>
        <taxon>Alphaproteobacteria</taxon>
        <taxon>Sphingomonadales</taxon>
        <taxon>Erythrobacteraceae</taxon>
        <taxon>Aurantiacibacter</taxon>
    </lineage>
</organism>
<keyword evidence="5" id="KW-1185">Reference proteome</keyword>
<dbReference type="CDD" id="cd05931">
    <property type="entry name" value="FAAL"/>
    <property type="match status" value="1"/>
</dbReference>
<dbReference type="Proteomes" id="UP000053464">
    <property type="component" value="Unassembled WGS sequence"/>
</dbReference>
<gene>
    <name evidence="4" type="ORF">AAW00_10635</name>
</gene>
<dbReference type="PANTHER" id="PTHR22754">
    <property type="entry name" value="DISCO-INTERACTING PROTEIN 2 DIP2 -RELATED"/>
    <property type="match status" value="1"/>
</dbReference>
<evidence type="ECO:0000313" key="5">
    <source>
        <dbReference type="Proteomes" id="UP000053464"/>
    </source>
</evidence>
<dbReference type="PANTHER" id="PTHR22754:SF32">
    <property type="entry name" value="DISCO-INTERACTING PROTEIN 2"/>
    <property type="match status" value="1"/>
</dbReference>
<dbReference type="RefSeq" id="WP_047004276.1">
    <property type="nucleotide sequence ID" value="NZ_LBHB01000002.1"/>
</dbReference>
<evidence type="ECO:0000313" key="4">
    <source>
        <dbReference type="EMBL" id="KLE34629.1"/>
    </source>
</evidence>
<dbReference type="InterPro" id="IPR045851">
    <property type="entry name" value="AMP-bd_C_sf"/>
</dbReference>
<feature type="domain" description="AMP-dependent synthetase/ligase" evidence="3">
    <location>
        <begin position="48"/>
        <end position="424"/>
    </location>
</feature>
<dbReference type="EMBL" id="LBHB01000002">
    <property type="protein sequence ID" value="KLE34629.1"/>
    <property type="molecule type" value="Genomic_DNA"/>
</dbReference>
<proteinExistence type="inferred from homology"/>